<name>A0A081NFX3_9GAMM</name>
<comment type="subunit">
    <text evidence="4">Interacts with the cytoplasmic NapA precursor.</text>
</comment>
<comment type="function">
    <text evidence="4">Chaperone for NapA, the catalytic subunit of the periplasmic nitrate reductase. It binds directly and specifically to the twin-arginine signal peptide of NapA, preventing premature interaction with the Tat translocase and premature export.</text>
</comment>
<protein>
    <recommendedName>
        <fullName evidence="4">Chaperone NapD</fullName>
    </recommendedName>
    <alternativeName>
        <fullName evidence="4">NapA signal peptide-binding chaperone NapD</fullName>
    </alternativeName>
</protein>
<evidence type="ECO:0000313" key="6">
    <source>
        <dbReference type="Proteomes" id="UP000028073"/>
    </source>
</evidence>
<dbReference type="InterPro" id="IPR005623">
    <property type="entry name" value="Chaperone_NapD_NO3_reduct"/>
</dbReference>
<dbReference type="Gene3D" id="3.30.70.920">
    <property type="match status" value="1"/>
</dbReference>
<dbReference type="GO" id="GO:0051224">
    <property type="term" value="P:negative regulation of protein transport"/>
    <property type="evidence" value="ECO:0007669"/>
    <property type="project" value="UniProtKB-UniRule"/>
</dbReference>
<keyword evidence="6" id="KW-1185">Reference proteome</keyword>
<dbReference type="EMBL" id="JOKH01000003">
    <property type="protein sequence ID" value="KEQ17346.1"/>
    <property type="molecule type" value="Genomic_DNA"/>
</dbReference>
<sequence>MHYSISGLSVQTNPDRMIEVKHNLHKLSGVEVHIADPSGKMVVTVEEQPGERTMVDTMTQISQVAGVISTALVYTHQE</sequence>
<dbReference type="eggNOG" id="COG3062">
    <property type="taxonomic scope" value="Bacteria"/>
</dbReference>
<dbReference type="AlphaFoldDB" id="A0A081NFX3"/>
<evidence type="ECO:0000313" key="5">
    <source>
        <dbReference type="EMBL" id="KEQ17346.1"/>
    </source>
</evidence>
<accession>A0A081NFX3</accession>
<dbReference type="GO" id="GO:0005737">
    <property type="term" value="C:cytoplasm"/>
    <property type="evidence" value="ECO:0007669"/>
    <property type="project" value="UniProtKB-SubCell"/>
</dbReference>
<proteinExistence type="inferred from homology"/>
<comment type="similarity">
    <text evidence="4">Belongs to the NapD family.</text>
</comment>
<comment type="subcellular location">
    <subcellularLocation>
        <location evidence="1 4">Cytoplasm</location>
    </subcellularLocation>
</comment>
<comment type="caution">
    <text evidence="5">The sequence shown here is derived from an EMBL/GenBank/DDBJ whole genome shotgun (WGS) entry which is preliminary data.</text>
</comment>
<dbReference type="GO" id="GO:0005048">
    <property type="term" value="F:signal sequence binding"/>
    <property type="evidence" value="ECO:0007669"/>
    <property type="project" value="UniProtKB-UniRule"/>
</dbReference>
<dbReference type="HAMAP" id="MF_02200">
    <property type="entry name" value="NapD"/>
    <property type="match status" value="1"/>
</dbReference>
<dbReference type="Proteomes" id="UP000028073">
    <property type="component" value="Unassembled WGS sequence"/>
</dbReference>
<dbReference type="Pfam" id="PF03927">
    <property type="entry name" value="NapD"/>
    <property type="match status" value="1"/>
</dbReference>
<dbReference type="PANTHER" id="PTHR38603">
    <property type="entry name" value="CHAPERONE NAPD"/>
    <property type="match status" value="1"/>
</dbReference>
<gene>
    <name evidence="4" type="primary">napD</name>
    <name evidence="5" type="ORF">GZ78_16205</name>
</gene>
<keyword evidence="3 4" id="KW-0143">Chaperone</keyword>
<dbReference type="PANTHER" id="PTHR38603:SF1">
    <property type="entry name" value="CHAPERONE NAPD"/>
    <property type="match status" value="1"/>
</dbReference>
<evidence type="ECO:0000256" key="2">
    <source>
        <dbReference type="ARBA" id="ARBA00022490"/>
    </source>
</evidence>
<keyword evidence="2 4" id="KW-0963">Cytoplasm</keyword>
<reference evidence="5 6" key="1">
    <citation type="submission" date="2014-06" db="EMBL/GenBank/DDBJ databases">
        <title>Whole Genome Sequences of Three Symbiotic Endozoicomonas Bacteria.</title>
        <authorList>
            <person name="Neave M.J."/>
            <person name="Apprill A."/>
            <person name="Voolstra C.R."/>
        </authorList>
    </citation>
    <scope>NUCLEOTIDE SEQUENCE [LARGE SCALE GENOMIC DNA]</scope>
    <source>
        <strain evidence="5 6">DSM 25634</strain>
    </source>
</reference>
<evidence type="ECO:0000256" key="3">
    <source>
        <dbReference type="ARBA" id="ARBA00023186"/>
    </source>
</evidence>
<organism evidence="5 6">
    <name type="scientific">Endozoicomonas numazuensis</name>
    <dbReference type="NCBI Taxonomy" id="1137799"/>
    <lineage>
        <taxon>Bacteria</taxon>
        <taxon>Pseudomonadati</taxon>
        <taxon>Pseudomonadota</taxon>
        <taxon>Gammaproteobacteria</taxon>
        <taxon>Oceanospirillales</taxon>
        <taxon>Endozoicomonadaceae</taxon>
        <taxon>Endozoicomonas</taxon>
    </lineage>
</organism>
<dbReference type="STRING" id="1137799.GZ78_16205"/>
<evidence type="ECO:0000256" key="1">
    <source>
        <dbReference type="ARBA" id="ARBA00004496"/>
    </source>
</evidence>
<evidence type="ECO:0000256" key="4">
    <source>
        <dbReference type="HAMAP-Rule" id="MF_02200"/>
    </source>
</evidence>